<dbReference type="InterPro" id="IPR002575">
    <property type="entry name" value="Aminoglycoside_PTrfase"/>
</dbReference>
<dbReference type="Gene3D" id="3.90.1200.10">
    <property type="match status" value="1"/>
</dbReference>
<protein>
    <submittedName>
        <fullName evidence="2">Phosphotransferase</fullName>
    </submittedName>
</protein>
<evidence type="ECO:0000313" key="2">
    <source>
        <dbReference type="EMBL" id="MDN4599605.1"/>
    </source>
</evidence>
<proteinExistence type="predicted"/>
<dbReference type="SUPFAM" id="SSF56112">
    <property type="entry name" value="Protein kinase-like (PK-like)"/>
    <property type="match status" value="1"/>
</dbReference>
<comment type="caution">
    <text evidence="2">The sequence shown here is derived from an EMBL/GenBank/DDBJ whole genome shotgun (WGS) entry which is preliminary data.</text>
</comment>
<evidence type="ECO:0000259" key="1">
    <source>
        <dbReference type="Pfam" id="PF01636"/>
    </source>
</evidence>
<evidence type="ECO:0000313" key="3">
    <source>
        <dbReference type="Proteomes" id="UP001174205"/>
    </source>
</evidence>
<sequence length="294" mass="34036">MRLALESIRWVELSEEIRCLLEKPYKVLPLSPGLEADVVKIECADRSYVLKVWNKDSRPDIGNQYRLLSELYQSGIHVSKPYGWGTDKDQNQVLLTSYDGEPIAKLNKNKLEHLAKMLVQIHGYDIHTINNAEANFIPQYDFVGYFFPSIELHEDMHLILTSLLQRIKLRQDTLIHGDYNLGNVLEASDQYTIIDWTNGQRGDPRYDMAWSIFLMTIYTGERNGKMYSALFKSLTEYTPDDAEIFEAMACLRWILLKRVAYVPNGPGVMKRIRTILGNNPYLNEALLFHQESLK</sequence>
<dbReference type="Pfam" id="PF01636">
    <property type="entry name" value="APH"/>
    <property type="match status" value="1"/>
</dbReference>
<dbReference type="InterPro" id="IPR011009">
    <property type="entry name" value="Kinase-like_dom_sf"/>
</dbReference>
<accession>A0ABT8J3F4</accession>
<gene>
    <name evidence="2" type="ORF">P5G61_00065</name>
</gene>
<dbReference type="EMBL" id="JAROCD010000001">
    <property type="protein sequence ID" value="MDN4599605.1"/>
    <property type="molecule type" value="Genomic_DNA"/>
</dbReference>
<reference evidence="2" key="1">
    <citation type="submission" date="2023-03" db="EMBL/GenBank/DDBJ databases">
        <title>MT1 and MT2 Draft Genomes of Novel Species.</title>
        <authorList>
            <person name="Venkateswaran K."/>
        </authorList>
    </citation>
    <scope>NUCLEOTIDE SEQUENCE</scope>
    <source>
        <strain evidence="2">F6_3S_P_1C</strain>
    </source>
</reference>
<name>A0ABT8J3F4_9BACL</name>
<dbReference type="RefSeq" id="WP_301243141.1">
    <property type="nucleotide sequence ID" value="NZ_JAROCD010000001.1"/>
</dbReference>
<organism evidence="2 3">
    <name type="scientific">Paenibacillus vandeheii</name>
    <dbReference type="NCBI Taxonomy" id="3035917"/>
    <lineage>
        <taxon>Bacteria</taxon>
        <taxon>Bacillati</taxon>
        <taxon>Bacillota</taxon>
        <taxon>Bacilli</taxon>
        <taxon>Bacillales</taxon>
        <taxon>Paenibacillaceae</taxon>
        <taxon>Paenibacillus</taxon>
    </lineage>
</organism>
<keyword evidence="3" id="KW-1185">Reference proteome</keyword>
<feature type="domain" description="Aminoglycoside phosphotransferase" evidence="1">
    <location>
        <begin position="27"/>
        <end position="215"/>
    </location>
</feature>
<dbReference type="Proteomes" id="UP001174205">
    <property type="component" value="Unassembled WGS sequence"/>
</dbReference>